<proteinExistence type="predicted"/>
<dbReference type="NCBIfam" id="TIGR00254">
    <property type="entry name" value="GGDEF"/>
    <property type="match status" value="1"/>
</dbReference>
<dbReference type="GO" id="GO:1902201">
    <property type="term" value="P:negative regulation of bacterial-type flagellum-dependent cell motility"/>
    <property type="evidence" value="ECO:0007669"/>
    <property type="project" value="TreeGrafter"/>
</dbReference>
<dbReference type="GO" id="GO:0043709">
    <property type="term" value="P:cell adhesion involved in single-species biofilm formation"/>
    <property type="evidence" value="ECO:0007669"/>
    <property type="project" value="TreeGrafter"/>
</dbReference>
<dbReference type="InterPro" id="IPR000160">
    <property type="entry name" value="GGDEF_dom"/>
</dbReference>
<reference evidence="3 4" key="1">
    <citation type="submission" date="2020-03" db="EMBL/GenBank/DDBJ databases">
        <authorList>
            <consortium name="Genoscope - CEA"/>
            <person name="William W."/>
        </authorList>
    </citation>
    <scope>NUCLEOTIDE SEQUENCE [LARGE SCALE GENOMIC DNA]</scope>
    <source>
        <strain evidence="4">DSM 16959</strain>
    </source>
</reference>
<evidence type="ECO:0000313" key="4">
    <source>
        <dbReference type="Proteomes" id="UP000515733"/>
    </source>
</evidence>
<dbReference type="InterPro" id="IPR043128">
    <property type="entry name" value="Rev_trsase/Diguanyl_cyclase"/>
</dbReference>
<dbReference type="OrthoDB" id="9803824at2"/>
<evidence type="ECO:0000256" key="1">
    <source>
        <dbReference type="ARBA" id="ARBA00012528"/>
    </source>
</evidence>
<dbReference type="Pfam" id="PF08447">
    <property type="entry name" value="PAS_3"/>
    <property type="match status" value="1"/>
</dbReference>
<dbReference type="InterPro" id="IPR000700">
    <property type="entry name" value="PAS-assoc_C"/>
</dbReference>
<dbReference type="SMART" id="SM00267">
    <property type="entry name" value="GGDEF"/>
    <property type="match status" value="1"/>
</dbReference>
<dbReference type="InterPro" id="IPR000014">
    <property type="entry name" value="PAS"/>
</dbReference>
<dbReference type="GO" id="GO:0005886">
    <property type="term" value="C:plasma membrane"/>
    <property type="evidence" value="ECO:0007669"/>
    <property type="project" value="TreeGrafter"/>
</dbReference>
<dbReference type="Pfam" id="PF11845">
    <property type="entry name" value="Tll0287-like"/>
    <property type="match status" value="1"/>
</dbReference>
<accession>A0A6S6XXI9</accession>
<dbReference type="Gene3D" id="3.30.450.20">
    <property type="entry name" value="PAS domain"/>
    <property type="match status" value="2"/>
</dbReference>
<evidence type="ECO:0000313" key="3">
    <source>
        <dbReference type="EMBL" id="CAB1367572.1"/>
    </source>
</evidence>
<dbReference type="PANTHER" id="PTHR45138">
    <property type="entry name" value="REGULATORY COMPONENTS OF SENSORY TRANSDUCTION SYSTEM"/>
    <property type="match status" value="1"/>
</dbReference>
<dbReference type="SMART" id="SM00065">
    <property type="entry name" value="GAF"/>
    <property type="match status" value="2"/>
</dbReference>
<dbReference type="PROSITE" id="PS50113">
    <property type="entry name" value="PAC"/>
    <property type="match status" value="2"/>
</dbReference>
<keyword evidence="4" id="KW-1185">Reference proteome</keyword>
<organism evidence="3 4">
    <name type="scientific">Denitratisoma oestradiolicum</name>
    <dbReference type="NCBI Taxonomy" id="311182"/>
    <lineage>
        <taxon>Bacteria</taxon>
        <taxon>Pseudomonadati</taxon>
        <taxon>Pseudomonadota</taxon>
        <taxon>Betaproteobacteria</taxon>
        <taxon>Nitrosomonadales</taxon>
        <taxon>Sterolibacteriaceae</taxon>
        <taxon>Denitratisoma</taxon>
    </lineage>
</organism>
<dbReference type="FunFam" id="3.30.70.270:FF:000001">
    <property type="entry name" value="Diguanylate cyclase domain protein"/>
    <property type="match status" value="1"/>
</dbReference>
<sequence length="1020" mass="114831">MPSLQPITDPSPRKPPKSMVWLALLAWTGLISIVSLPDIHAIRGEGVEHATLVANAYLDKDLSVRRWLASHGGVYVRPNERTTPNPYLKVPQRDVVTTSGMALTLMNPAYATRQLMEEFAAANGIRGHLTSLKLRNPNNAPDPWERQALQRFEQGDKKVAALTNINGAETLRLIRPVYMEKSCMSCHEDMDIPVGGVRGGISVQVPMAPFREEMEDHMTLLAWTHGGIWLLGVFAIGVMSRRSRQRLTSLLRSEDTQVRNERRIAAALSLSERIEQLSEREIIQEGIEEAQLLTNSRVAYFHFINEDQRSIELVAWSHSTLENCRAVEERHYPIEQAGIWVDCARLRQPVVHNDYLHATGRRGLPEGHAPIRRHLGVPVLEGGLIRAIAGVGNKEAPYDDDDVRLLQLHAIDIWKLIQRKRSDSRLRASERLLKEAQQMARMGSWAFDPGSRHFEWSEEVFRICGQAPETFQPDLDNVLALIAPEHHGEITDHLKTIGQHGVCSTQFRILLPTGESRQVQVRGQIVASPDGKSERVVGTVLDITEHQEVESLRRSEADLSALIENTDRIVWSVDTELRVVIRNSAFAELSIDLFGYELMPGDSAVMEGETEWRKHYERALAGEKFVIEMQLAGPAGQPRWMDFSFCPIRNSHGRVTGVTVFGRDFTERMATEAAQQQTLDNMSRMVAELEAHHRQNTLLHRLNDLIQSCSNEDEAHVIVRVTLSELFPGISGGLALPRAHGLESAVVWGDEAGLASLFQADDCWALRQGQMIEVVDPANDLVCKHFETIPLHGYLCLPLVVHGDMIGLMHLAYPPKLEQKDRENLRELLRSAGETIKLSLSNLRMREAMREQATHDQLTGLFNRRYQDETLPRELHRALREKQTLTVAMLDIDHFKRFNDSYGHEAGDQVLREIGRVLRENLRRSDIACRYGGEELSVIMPASNTEDARHRLETICQLIRGMAINFHRSMLPPVTVSVGIAQAPDQGQDATELMRAADTALYAAKAAGRDRIEVYAGETN</sequence>
<dbReference type="InterPro" id="IPR050469">
    <property type="entry name" value="Diguanylate_Cyclase"/>
</dbReference>
<protein>
    <recommendedName>
        <fullName evidence="1">diguanylate cyclase</fullName>
        <ecNumber evidence="1">2.7.7.65</ecNumber>
    </recommendedName>
</protein>
<comment type="catalytic activity">
    <reaction evidence="2">
        <text>2 GTP = 3',3'-c-di-GMP + 2 diphosphate</text>
        <dbReference type="Rhea" id="RHEA:24898"/>
        <dbReference type="ChEBI" id="CHEBI:33019"/>
        <dbReference type="ChEBI" id="CHEBI:37565"/>
        <dbReference type="ChEBI" id="CHEBI:58805"/>
        <dbReference type="EC" id="2.7.7.65"/>
    </reaction>
</comment>
<dbReference type="SMART" id="SM00086">
    <property type="entry name" value="PAC"/>
    <property type="match status" value="2"/>
</dbReference>
<gene>
    <name evidence="3" type="ORF">DENOEST_0407</name>
</gene>
<dbReference type="EMBL" id="LR778301">
    <property type="protein sequence ID" value="CAB1367572.1"/>
    <property type="molecule type" value="Genomic_DNA"/>
</dbReference>
<dbReference type="Pfam" id="PF13185">
    <property type="entry name" value="GAF_2"/>
    <property type="match status" value="1"/>
</dbReference>
<dbReference type="RefSeq" id="WP_145770503.1">
    <property type="nucleotide sequence ID" value="NZ_LR778301.1"/>
</dbReference>
<dbReference type="SUPFAM" id="SSF55785">
    <property type="entry name" value="PYP-like sensor domain (PAS domain)"/>
    <property type="match status" value="2"/>
</dbReference>
<dbReference type="InterPro" id="IPR013655">
    <property type="entry name" value="PAS_fold_3"/>
</dbReference>
<dbReference type="InterPro" id="IPR029787">
    <property type="entry name" value="Nucleotide_cyclase"/>
</dbReference>
<dbReference type="InterPro" id="IPR001610">
    <property type="entry name" value="PAC"/>
</dbReference>
<dbReference type="Gene3D" id="2.10.70.100">
    <property type="match status" value="1"/>
</dbReference>
<dbReference type="GO" id="GO:0052621">
    <property type="term" value="F:diguanylate cyclase activity"/>
    <property type="evidence" value="ECO:0007669"/>
    <property type="project" value="UniProtKB-EC"/>
</dbReference>
<dbReference type="KEGG" id="doe:DENOEST_0407"/>
<dbReference type="InterPro" id="IPR035965">
    <property type="entry name" value="PAS-like_dom_sf"/>
</dbReference>
<dbReference type="Gene3D" id="3.30.450.290">
    <property type="match status" value="1"/>
</dbReference>
<dbReference type="InterPro" id="IPR021796">
    <property type="entry name" value="Tll0287-like_dom"/>
</dbReference>
<dbReference type="Gene3D" id="3.30.70.270">
    <property type="match status" value="1"/>
</dbReference>
<name>A0A6S6XXI9_9PROT</name>
<dbReference type="InterPro" id="IPR013656">
    <property type="entry name" value="PAS_4"/>
</dbReference>
<dbReference type="InterPro" id="IPR029016">
    <property type="entry name" value="GAF-like_dom_sf"/>
</dbReference>
<dbReference type="Proteomes" id="UP000515733">
    <property type="component" value="Chromosome"/>
</dbReference>
<dbReference type="AlphaFoldDB" id="A0A6S6XXI9"/>
<dbReference type="Pfam" id="PF08448">
    <property type="entry name" value="PAS_4"/>
    <property type="match status" value="1"/>
</dbReference>
<evidence type="ECO:0000256" key="2">
    <source>
        <dbReference type="ARBA" id="ARBA00034247"/>
    </source>
</evidence>
<dbReference type="PROSITE" id="PS50887">
    <property type="entry name" value="GGDEF"/>
    <property type="match status" value="1"/>
</dbReference>
<dbReference type="Gene3D" id="3.30.450.40">
    <property type="match status" value="2"/>
</dbReference>
<dbReference type="CDD" id="cd01949">
    <property type="entry name" value="GGDEF"/>
    <property type="match status" value="1"/>
</dbReference>
<dbReference type="EC" id="2.7.7.65" evidence="1"/>
<dbReference type="SUPFAM" id="SSF55073">
    <property type="entry name" value="Nucleotide cyclase"/>
    <property type="match status" value="1"/>
</dbReference>
<dbReference type="NCBIfam" id="TIGR00229">
    <property type="entry name" value="sensory_box"/>
    <property type="match status" value="2"/>
</dbReference>
<dbReference type="SUPFAM" id="SSF55781">
    <property type="entry name" value="GAF domain-like"/>
    <property type="match status" value="2"/>
</dbReference>
<dbReference type="PANTHER" id="PTHR45138:SF9">
    <property type="entry name" value="DIGUANYLATE CYCLASE DGCM-RELATED"/>
    <property type="match status" value="1"/>
</dbReference>
<dbReference type="Pfam" id="PF00990">
    <property type="entry name" value="GGDEF"/>
    <property type="match status" value="1"/>
</dbReference>
<dbReference type="Pfam" id="PF01590">
    <property type="entry name" value="GAF"/>
    <property type="match status" value="1"/>
</dbReference>
<dbReference type="InterPro" id="IPR003018">
    <property type="entry name" value="GAF"/>
</dbReference>